<keyword evidence="3" id="KW-1185">Reference proteome</keyword>
<name>A0A7I8K1Z1_SPIIN</name>
<reference evidence="2" key="1">
    <citation type="submission" date="2020-02" db="EMBL/GenBank/DDBJ databases">
        <authorList>
            <person name="Scholz U."/>
            <person name="Mascher M."/>
            <person name="Fiebig A."/>
        </authorList>
    </citation>
    <scope>NUCLEOTIDE SEQUENCE</scope>
</reference>
<feature type="compositionally biased region" description="Polar residues" evidence="1">
    <location>
        <begin position="194"/>
        <end position="214"/>
    </location>
</feature>
<dbReference type="PANTHER" id="PTHR35117">
    <property type="entry name" value="MYOSIN-M HEAVY PROTEIN"/>
    <property type="match status" value="1"/>
</dbReference>
<dbReference type="EMBL" id="LR746264">
    <property type="protein sequence ID" value="CAA7389825.1"/>
    <property type="molecule type" value="Genomic_DNA"/>
</dbReference>
<evidence type="ECO:0000313" key="2">
    <source>
        <dbReference type="EMBL" id="CAA7389825.1"/>
    </source>
</evidence>
<dbReference type="InterPro" id="IPR006594">
    <property type="entry name" value="LisH"/>
</dbReference>
<proteinExistence type="predicted"/>
<dbReference type="PROSITE" id="PS50896">
    <property type="entry name" value="LISH"/>
    <property type="match status" value="1"/>
</dbReference>
<accession>A0A7I8K1Z1</accession>
<sequence>MGKQQSPPKKVSLGKGKVTPVQIAFIVNRYLAENNFSTTLAAFQSEAAELFAKTRAREAPKGLLSLADILDEYITLKEQKIIVEQEKQRVEALLRGINGAMHAYHCATSGVHTPASPPLPSFPMSPVPPPTPGGVAVSTGLTVPTNRSLPGLIVQTALSRSSPSPIPRNIKQPSAFPSEAADPSCGSKRKIPRTTLQASAPSKKQRGQSQSVVSPVQCFPGGREETTHNLPLSRVVSPNNQNTNSSMQVSAVTNGLLTQLPDSNACSTSPKSHLQASSSQADNVGSSANASLTHLSNPSTSRQLTPSKCSVISSKTIVVSPFKSQGYITVEKSFCISSPMKSSPQKVCRRDRVKGRLDFDDSVTSTCSGLPTTAETCTTSSEDGMKDLLDLDLPDFDIDFNFADLLVNIDLECEEFAKSCHTALMPSSNATSGSEGECAGVHVEMGRDLAGPFSSSVTGVISERDINSDRRMSLSGPFQPINQSRFQDEWHIWAGPLQINMHILSAHSAVNQRSSRL</sequence>
<dbReference type="Proteomes" id="UP000663760">
    <property type="component" value="Chromosome 1"/>
</dbReference>
<organism evidence="2 3">
    <name type="scientific">Spirodela intermedia</name>
    <name type="common">Intermediate duckweed</name>
    <dbReference type="NCBI Taxonomy" id="51605"/>
    <lineage>
        <taxon>Eukaryota</taxon>
        <taxon>Viridiplantae</taxon>
        <taxon>Streptophyta</taxon>
        <taxon>Embryophyta</taxon>
        <taxon>Tracheophyta</taxon>
        <taxon>Spermatophyta</taxon>
        <taxon>Magnoliopsida</taxon>
        <taxon>Liliopsida</taxon>
        <taxon>Araceae</taxon>
        <taxon>Lemnoideae</taxon>
        <taxon>Spirodela</taxon>
    </lineage>
</organism>
<feature type="compositionally biased region" description="Polar residues" evidence="1">
    <location>
        <begin position="236"/>
        <end position="246"/>
    </location>
</feature>
<evidence type="ECO:0000313" key="3">
    <source>
        <dbReference type="Proteomes" id="UP000663760"/>
    </source>
</evidence>
<feature type="region of interest" description="Disordered" evidence="1">
    <location>
        <begin position="261"/>
        <end position="306"/>
    </location>
</feature>
<dbReference type="PANTHER" id="PTHR35117:SF1">
    <property type="entry name" value="MYOSIN-M HEAVY PROTEIN"/>
    <property type="match status" value="1"/>
</dbReference>
<protein>
    <submittedName>
        <fullName evidence="2">Uncharacterized protein</fullName>
    </submittedName>
</protein>
<evidence type="ECO:0000256" key="1">
    <source>
        <dbReference type="SAM" id="MobiDB-lite"/>
    </source>
</evidence>
<gene>
    <name evidence="2" type="ORF">SI8410_01001796</name>
</gene>
<dbReference type="OrthoDB" id="1939654at2759"/>
<dbReference type="AlphaFoldDB" id="A0A7I8K1Z1"/>
<feature type="region of interest" description="Disordered" evidence="1">
    <location>
        <begin position="158"/>
        <end position="246"/>
    </location>
</feature>